<dbReference type="OMA" id="CAIFAHY"/>
<dbReference type="PANTHER" id="PTHR33127:SF4">
    <property type="entry name" value="OS03G0779600 PROTEIN"/>
    <property type="match status" value="1"/>
</dbReference>
<protein>
    <recommendedName>
        <fullName evidence="1">KIB1-4 beta-propeller domain-containing protein</fullName>
    </recommendedName>
</protein>
<dbReference type="HOGENOM" id="CLU_032864_1_0_1"/>
<evidence type="ECO:0000259" key="1">
    <source>
        <dbReference type="Pfam" id="PF03478"/>
    </source>
</evidence>
<dbReference type="eggNOG" id="KOG0001">
    <property type="taxonomic scope" value="Eukaryota"/>
</dbReference>
<name>J3LTU2_ORYBR</name>
<evidence type="ECO:0000313" key="3">
    <source>
        <dbReference type="Proteomes" id="UP000006038"/>
    </source>
</evidence>
<proteinExistence type="predicted"/>
<dbReference type="EnsemblPlants" id="OB03G44680.1">
    <property type="protein sequence ID" value="OB03G44680.1"/>
    <property type="gene ID" value="OB03G44680"/>
</dbReference>
<reference evidence="2" key="2">
    <citation type="submission" date="2013-04" db="UniProtKB">
        <authorList>
            <consortium name="EnsemblPlants"/>
        </authorList>
    </citation>
    <scope>IDENTIFICATION</scope>
</reference>
<dbReference type="Proteomes" id="UP000006038">
    <property type="component" value="Chromosome 3"/>
</dbReference>
<dbReference type="InterPro" id="IPR005174">
    <property type="entry name" value="KIB1-4_b-propeller"/>
</dbReference>
<dbReference type="PANTHER" id="PTHR33127">
    <property type="entry name" value="TRANSMEMBRANE PROTEIN"/>
    <property type="match status" value="1"/>
</dbReference>
<reference evidence="2" key="1">
    <citation type="journal article" date="2013" name="Nat. Commun.">
        <title>Whole-genome sequencing of Oryza brachyantha reveals mechanisms underlying Oryza genome evolution.</title>
        <authorList>
            <person name="Chen J."/>
            <person name="Huang Q."/>
            <person name="Gao D."/>
            <person name="Wang J."/>
            <person name="Lang Y."/>
            <person name="Liu T."/>
            <person name="Li B."/>
            <person name="Bai Z."/>
            <person name="Luis Goicoechea J."/>
            <person name="Liang C."/>
            <person name="Chen C."/>
            <person name="Zhang W."/>
            <person name="Sun S."/>
            <person name="Liao Y."/>
            <person name="Zhang X."/>
            <person name="Yang L."/>
            <person name="Song C."/>
            <person name="Wang M."/>
            <person name="Shi J."/>
            <person name="Liu G."/>
            <person name="Liu J."/>
            <person name="Zhou H."/>
            <person name="Zhou W."/>
            <person name="Yu Q."/>
            <person name="An N."/>
            <person name="Chen Y."/>
            <person name="Cai Q."/>
            <person name="Wang B."/>
            <person name="Liu B."/>
            <person name="Min J."/>
            <person name="Huang Y."/>
            <person name="Wu H."/>
            <person name="Li Z."/>
            <person name="Zhang Y."/>
            <person name="Yin Y."/>
            <person name="Song W."/>
            <person name="Jiang J."/>
            <person name="Jackson S.A."/>
            <person name="Wing R.A."/>
            <person name="Wang J."/>
            <person name="Chen M."/>
        </authorList>
    </citation>
    <scope>NUCLEOTIDE SEQUENCE [LARGE SCALE GENOMIC DNA]</scope>
    <source>
        <strain evidence="2">cv. IRGC 101232</strain>
    </source>
</reference>
<evidence type="ECO:0000313" key="2">
    <source>
        <dbReference type="EnsemblPlants" id="OB03G44680.1"/>
    </source>
</evidence>
<accession>J3LTU2</accession>
<sequence length="258" mass="28862">MTNGNAWATPRGWILIRDAAATFLPNPRDPDDKIQLAHLPEALHSRCSCVLSGKPTIPGCVVLLVEPVDTVIWYFHVGEDEEWTRHEYDIGIQMLDPPIDGKDHEKTPICSIGAYQGNRLAAGHALRITDPIAGGLGVSGAASEFSVESENDLYMVCQLLDWDIRTVYDVTVYKMDFSKHKWCVAEDIGGRVFLIAPWYFGPSCSAEECGLEKDRVCAIFAHYKYFEVSKVEDGETDEHELIDAPYSEHGMWILPTET</sequence>
<dbReference type="Gramene" id="OB03G44680.1">
    <property type="protein sequence ID" value="OB03G44680.1"/>
    <property type="gene ID" value="OB03G44680"/>
</dbReference>
<feature type="domain" description="KIB1-4 beta-propeller" evidence="1">
    <location>
        <begin position="7"/>
        <end position="219"/>
    </location>
</feature>
<dbReference type="AlphaFoldDB" id="J3LTU2"/>
<dbReference type="Pfam" id="PF03478">
    <property type="entry name" value="Beta-prop_KIB1-4"/>
    <property type="match status" value="1"/>
</dbReference>
<organism evidence="2">
    <name type="scientific">Oryza brachyantha</name>
    <name type="common">malo sina</name>
    <dbReference type="NCBI Taxonomy" id="4533"/>
    <lineage>
        <taxon>Eukaryota</taxon>
        <taxon>Viridiplantae</taxon>
        <taxon>Streptophyta</taxon>
        <taxon>Embryophyta</taxon>
        <taxon>Tracheophyta</taxon>
        <taxon>Spermatophyta</taxon>
        <taxon>Magnoliopsida</taxon>
        <taxon>Liliopsida</taxon>
        <taxon>Poales</taxon>
        <taxon>Poaceae</taxon>
        <taxon>BOP clade</taxon>
        <taxon>Oryzoideae</taxon>
        <taxon>Oryzeae</taxon>
        <taxon>Oryzinae</taxon>
        <taxon>Oryza</taxon>
    </lineage>
</organism>
<keyword evidence="3" id="KW-1185">Reference proteome</keyword>